<dbReference type="CDD" id="cd07377">
    <property type="entry name" value="WHTH_GntR"/>
    <property type="match status" value="1"/>
</dbReference>
<reference evidence="6" key="1">
    <citation type="journal article" date="2019" name="Int. J. Syst. Evol. Microbiol.">
        <title>The Global Catalogue of Microorganisms (GCM) 10K type strain sequencing project: providing services to taxonomists for standard genome sequencing and annotation.</title>
        <authorList>
            <consortium name="The Broad Institute Genomics Platform"/>
            <consortium name="The Broad Institute Genome Sequencing Center for Infectious Disease"/>
            <person name="Wu L."/>
            <person name="Ma J."/>
        </authorList>
    </citation>
    <scope>NUCLEOTIDE SEQUENCE [LARGE SCALE GENOMIC DNA]</scope>
    <source>
        <strain evidence="6">KCTC 3950</strain>
    </source>
</reference>
<evidence type="ECO:0000313" key="6">
    <source>
        <dbReference type="Proteomes" id="UP001597541"/>
    </source>
</evidence>
<dbReference type="Gene3D" id="1.20.120.530">
    <property type="entry name" value="GntR ligand-binding domain-like"/>
    <property type="match status" value="1"/>
</dbReference>
<dbReference type="Proteomes" id="UP001597541">
    <property type="component" value="Unassembled WGS sequence"/>
</dbReference>
<dbReference type="SUPFAM" id="SSF46785">
    <property type="entry name" value="Winged helix' DNA-binding domain"/>
    <property type="match status" value="1"/>
</dbReference>
<evidence type="ECO:0000256" key="3">
    <source>
        <dbReference type="ARBA" id="ARBA00023163"/>
    </source>
</evidence>
<dbReference type="InterPro" id="IPR011711">
    <property type="entry name" value="GntR_C"/>
</dbReference>
<dbReference type="InterPro" id="IPR000524">
    <property type="entry name" value="Tscrpt_reg_HTH_GntR"/>
</dbReference>
<organism evidence="5 6">
    <name type="scientific">Paenibacillus gansuensis</name>
    <dbReference type="NCBI Taxonomy" id="306542"/>
    <lineage>
        <taxon>Bacteria</taxon>
        <taxon>Bacillati</taxon>
        <taxon>Bacillota</taxon>
        <taxon>Bacilli</taxon>
        <taxon>Bacillales</taxon>
        <taxon>Paenibacillaceae</taxon>
        <taxon>Paenibacillus</taxon>
    </lineage>
</organism>
<keyword evidence="2" id="KW-0238">DNA-binding</keyword>
<dbReference type="SUPFAM" id="SSF48008">
    <property type="entry name" value="GntR ligand-binding domain-like"/>
    <property type="match status" value="1"/>
</dbReference>
<comment type="caution">
    <text evidence="5">The sequence shown here is derived from an EMBL/GenBank/DDBJ whole genome shotgun (WGS) entry which is preliminary data.</text>
</comment>
<keyword evidence="6" id="KW-1185">Reference proteome</keyword>
<keyword evidence="1" id="KW-0805">Transcription regulation</keyword>
<dbReference type="Pfam" id="PF00392">
    <property type="entry name" value="GntR"/>
    <property type="match status" value="1"/>
</dbReference>
<dbReference type="SMART" id="SM00895">
    <property type="entry name" value="FCD"/>
    <property type="match status" value="1"/>
</dbReference>
<dbReference type="PROSITE" id="PS50949">
    <property type="entry name" value="HTH_GNTR"/>
    <property type="match status" value="1"/>
</dbReference>
<dbReference type="EMBL" id="JBHUME010000007">
    <property type="protein sequence ID" value="MFD2612499.1"/>
    <property type="molecule type" value="Genomic_DNA"/>
</dbReference>
<evidence type="ECO:0000313" key="5">
    <source>
        <dbReference type="EMBL" id="MFD2612499.1"/>
    </source>
</evidence>
<dbReference type="PANTHER" id="PTHR43537">
    <property type="entry name" value="TRANSCRIPTIONAL REGULATOR, GNTR FAMILY"/>
    <property type="match status" value="1"/>
</dbReference>
<dbReference type="InterPro" id="IPR036388">
    <property type="entry name" value="WH-like_DNA-bd_sf"/>
</dbReference>
<dbReference type="Gene3D" id="1.10.10.10">
    <property type="entry name" value="Winged helix-like DNA-binding domain superfamily/Winged helix DNA-binding domain"/>
    <property type="match status" value="1"/>
</dbReference>
<dbReference type="PANTHER" id="PTHR43537:SF5">
    <property type="entry name" value="UXU OPERON TRANSCRIPTIONAL REGULATOR"/>
    <property type="match status" value="1"/>
</dbReference>
<sequence length="233" mass="26286">MEVTRLTKQNHYEAIMEQIKQQIVDGTLKPGDKLPSTRELSERFGVGRSTTREALSALKAMGYIDIRQGGGCVVLQSAPPGEQPLAELQVQSTELLNLLEARKALEVANAALAAEKRTEQDCRVLERLLKEMKSSIGDDLEGERTDLEFHLSLARMTHNPIMVQLLESIMLPMEQAIRGVRRAELYSNRSVAVKLYREHEEIRMAVQRGDKDLAARSMSVHLQHVEEIVLKYV</sequence>
<evidence type="ECO:0000256" key="1">
    <source>
        <dbReference type="ARBA" id="ARBA00023015"/>
    </source>
</evidence>
<dbReference type="PRINTS" id="PR00035">
    <property type="entry name" value="HTHGNTR"/>
</dbReference>
<dbReference type="RefSeq" id="WP_377602114.1">
    <property type="nucleotide sequence ID" value="NZ_JBHUME010000007.1"/>
</dbReference>
<name>A0ABW5PDH3_9BACL</name>
<gene>
    <name evidence="5" type="ORF">ACFSUF_08700</name>
</gene>
<proteinExistence type="predicted"/>
<dbReference type="InterPro" id="IPR008920">
    <property type="entry name" value="TF_FadR/GntR_C"/>
</dbReference>
<accession>A0ABW5PDH3</accession>
<evidence type="ECO:0000259" key="4">
    <source>
        <dbReference type="PROSITE" id="PS50949"/>
    </source>
</evidence>
<dbReference type="InterPro" id="IPR036390">
    <property type="entry name" value="WH_DNA-bd_sf"/>
</dbReference>
<keyword evidence="3" id="KW-0804">Transcription</keyword>
<protein>
    <submittedName>
        <fullName evidence="5">FadR/GntR family transcriptional regulator</fullName>
    </submittedName>
</protein>
<feature type="domain" description="HTH gntR-type" evidence="4">
    <location>
        <begin position="9"/>
        <end position="77"/>
    </location>
</feature>
<evidence type="ECO:0000256" key="2">
    <source>
        <dbReference type="ARBA" id="ARBA00023125"/>
    </source>
</evidence>
<dbReference type="Pfam" id="PF07729">
    <property type="entry name" value="FCD"/>
    <property type="match status" value="1"/>
</dbReference>
<dbReference type="SMART" id="SM00345">
    <property type="entry name" value="HTH_GNTR"/>
    <property type="match status" value="1"/>
</dbReference>